<reference evidence="4 5" key="1">
    <citation type="submission" date="2023-07" db="EMBL/GenBank/DDBJ databases">
        <title>Sorghum-associated microbial communities from plants grown in Nebraska, USA.</title>
        <authorList>
            <person name="Schachtman D."/>
        </authorList>
    </citation>
    <scope>NUCLEOTIDE SEQUENCE [LARGE SCALE GENOMIC DNA]</scope>
    <source>
        <strain evidence="4 5">BE107</strain>
    </source>
</reference>
<dbReference type="InterPro" id="IPR036291">
    <property type="entry name" value="NAD(P)-bd_dom_sf"/>
</dbReference>
<dbReference type="Pfam" id="PF01370">
    <property type="entry name" value="Epimerase"/>
    <property type="match status" value="1"/>
</dbReference>
<protein>
    <submittedName>
        <fullName evidence="4">UDP-glucose 4-epimerase</fullName>
        <ecNumber evidence="4">5.1.3.2</ecNumber>
    </submittedName>
</protein>
<comment type="pathway">
    <text evidence="1">Bacterial outer membrane biogenesis; LPS O-antigen biosynthesis.</text>
</comment>
<comment type="caution">
    <text evidence="4">The sequence shown here is derived from an EMBL/GenBank/DDBJ whole genome shotgun (WGS) entry which is preliminary data.</text>
</comment>
<dbReference type="GO" id="GO:0003978">
    <property type="term" value="F:UDP-glucose 4-epimerase activity"/>
    <property type="evidence" value="ECO:0007669"/>
    <property type="project" value="UniProtKB-EC"/>
</dbReference>
<accession>A0ABU1RWF4</accession>
<evidence type="ECO:0000256" key="2">
    <source>
        <dbReference type="ARBA" id="ARBA00007637"/>
    </source>
</evidence>
<dbReference type="Gene3D" id="3.40.50.720">
    <property type="entry name" value="NAD(P)-binding Rossmann-like Domain"/>
    <property type="match status" value="1"/>
</dbReference>
<dbReference type="InterPro" id="IPR001509">
    <property type="entry name" value="Epimerase_deHydtase"/>
</dbReference>
<dbReference type="EMBL" id="JAVDTT010000005">
    <property type="protein sequence ID" value="MDR6843113.1"/>
    <property type="molecule type" value="Genomic_DNA"/>
</dbReference>
<evidence type="ECO:0000256" key="1">
    <source>
        <dbReference type="ARBA" id="ARBA00005125"/>
    </source>
</evidence>
<evidence type="ECO:0000259" key="3">
    <source>
        <dbReference type="Pfam" id="PF01370"/>
    </source>
</evidence>
<sequence>MSDAVLILGAGGFIGRHLAESLASDGRRVIAATRRPEGFANPLIANVVSAFSTRNDFAELLEDCTHIIHAASSSTPGSSATQPQLDGNLRTTLALIEALQKFPSRRLLFLSSGGTLYGDREKPVIESDQLLPRSYHGAGKAASEHFIHAWTSQYDGTAIVLRPSNVYGPGQVARAGFGIIPAAFDCALNRTTLTIWGDGASVRDYLYIDDLLHACRLALVKSIGTGTHTFNVANGEPITLNALLDNIDAITGTPVPRSYNAMRSSDIRSISLDISAARDSMDWRPTTPLATGLERTWRWHAMQARE</sequence>
<dbReference type="PANTHER" id="PTHR43000">
    <property type="entry name" value="DTDP-D-GLUCOSE 4,6-DEHYDRATASE-RELATED"/>
    <property type="match status" value="1"/>
</dbReference>
<keyword evidence="4" id="KW-0413">Isomerase</keyword>
<proteinExistence type="inferred from homology"/>
<dbReference type="EC" id="5.1.3.2" evidence="4"/>
<dbReference type="RefSeq" id="WP_310095980.1">
    <property type="nucleotide sequence ID" value="NZ_JAVDTT010000005.1"/>
</dbReference>
<comment type="similarity">
    <text evidence="2">Belongs to the NAD(P)-dependent epimerase/dehydratase family.</text>
</comment>
<name>A0ABU1RWF4_9GAMM</name>
<dbReference type="SUPFAM" id="SSF51735">
    <property type="entry name" value="NAD(P)-binding Rossmann-fold domains"/>
    <property type="match status" value="1"/>
</dbReference>
<keyword evidence="5" id="KW-1185">Reference proteome</keyword>
<organism evidence="4 5">
    <name type="scientific">Pseudoxanthomonas sacheonensis</name>
    <dbReference type="NCBI Taxonomy" id="443615"/>
    <lineage>
        <taxon>Bacteria</taxon>
        <taxon>Pseudomonadati</taxon>
        <taxon>Pseudomonadota</taxon>
        <taxon>Gammaproteobacteria</taxon>
        <taxon>Lysobacterales</taxon>
        <taxon>Lysobacteraceae</taxon>
        <taxon>Pseudoxanthomonas</taxon>
    </lineage>
</organism>
<gene>
    <name evidence="4" type="ORF">J2W94_003420</name>
</gene>
<dbReference type="Proteomes" id="UP001254759">
    <property type="component" value="Unassembled WGS sequence"/>
</dbReference>
<evidence type="ECO:0000313" key="4">
    <source>
        <dbReference type="EMBL" id="MDR6843113.1"/>
    </source>
</evidence>
<feature type="domain" description="NAD-dependent epimerase/dehydratase" evidence="3">
    <location>
        <begin position="5"/>
        <end position="233"/>
    </location>
</feature>
<evidence type="ECO:0000313" key="5">
    <source>
        <dbReference type="Proteomes" id="UP001254759"/>
    </source>
</evidence>